<dbReference type="SUPFAM" id="SSF55729">
    <property type="entry name" value="Acyl-CoA N-acyltransferases (Nat)"/>
    <property type="match status" value="1"/>
</dbReference>
<dbReference type="InterPro" id="IPR016181">
    <property type="entry name" value="Acyl_CoA_acyltransferase"/>
</dbReference>
<dbReference type="CDD" id="cd04301">
    <property type="entry name" value="NAT_SF"/>
    <property type="match status" value="1"/>
</dbReference>
<dbReference type="InterPro" id="IPR024699">
    <property type="entry name" value="AcuA"/>
</dbReference>
<sequence length="201" mass="23724">MKVEMLMLNKSRDITLLSLFSAQKLLYPFHSDLSCFGEPDKQRSRLQRILSDDQTQICIAIHQEEVVGYVTLLPPEPEERWSSLSYVRVMGALEVASIYRRRHIACAILQRLFHDAKDIEKQIVLAFAYYWHWDLNHSELGVYEYKRMLKRLLISAGMEEVYTDEPDVHAHSANFSMARIGRNLSTEHMQRFFYTLNPRIW</sequence>
<evidence type="ECO:0000313" key="2">
    <source>
        <dbReference type="EMBL" id="GEN36736.1"/>
    </source>
</evidence>
<dbReference type="Proteomes" id="UP000321157">
    <property type="component" value="Unassembled WGS sequence"/>
</dbReference>
<reference evidence="2 3" key="1">
    <citation type="submission" date="2019-07" db="EMBL/GenBank/DDBJ databases">
        <title>Whole genome shotgun sequence of Aneurinibacillus danicus NBRC 102444.</title>
        <authorList>
            <person name="Hosoyama A."/>
            <person name="Uohara A."/>
            <person name="Ohji S."/>
            <person name="Ichikawa N."/>
        </authorList>
    </citation>
    <scope>NUCLEOTIDE SEQUENCE [LARGE SCALE GENOMIC DNA]</scope>
    <source>
        <strain evidence="2 3">NBRC 102444</strain>
    </source>
</reference>
<proteinExistence type="predicted"/>
<gene>
    <name evidence="2" type="ORF">ADA01nite_41960</name>
</gene>
<keyword evidence="3" id="KW-1185">Reference proteome</keyword>
<dbReference type="GO" id="GO:0045150">
    <property type="term" value="P:acetoin catabolic process"/>
    <property type="evidence" value="ECO:0007669"/>
    <property type="project" value="InterPro"/>
</dbReference>
<dbReference type="EMBL" id="BJXX01000222">
    <property type="protein sequence ID" value="GEN36736.1"/>
    <property type="molecule type" value="Genomic_DNA"/>
</dbReference>
<dbReference type="Pfam" id="PF00583">
    <property type="entry name" value="Acetyltransf_1"/>
    <property type="match status" value="1"/>
</dbReference>
<dbReference type="GO" id="GO:0019152">
    <property type="term" value="F:acetoin dehydrogenase (NAD+) activity"/>
    <property type="evidence" value="ECO:0007669"/>
    <property type="project" value="InterPro"/>
</dbReference>
<evidence type="ECO:0000259" key="1">
    <source>
        <dbReference type="PROSITE" id="PS51186"/>
    </source>
</evidence>
<comment type="caution">
    <text evidence="2">The sequence shown here is derived from an EMBL/GenBank/DDBJ whole genome shotgun (WGS) entry which is preliminary data.</text>
</comment>
<dbReference type="GO" id="GO:0016747">
    <property type="term" value="F:acyltransferase activity, transferring groups other than amino-acyl groups"/>
    <property type="evidence" value="ECO:0007669"/>
    <property type="project" value="InterPro"/>
</dbReference>
<feature type="domain" description="N-acetyltransferase" evidence="1">
    <location>
        <begin position="14"/>
        <end position="182"/>
    </location>
</feature>
<evidence type="ECO:0000313" key="3">
    <source>
        <dbReference type="Proteomes" id="UP000321157"/>
    </source>
</evidence>
<organism evidence="2 3">
    <name type="scientific">Aneurinibacillus danicus</name>
    <dbReference type="NCBI Taxonomy" id="267746"/>
    <lineage>
        <taxon>Bacteria</taxon>
        <taxon>Bacillati</taxon>
        <taxon>Bacillota</taxon>
        <taxon>Bacilli</taxon>
        <taxon>Bacillales</taxon>
        <taxon>Paenibacillaceae</taxon>
        <taxon>Aneurinibacillus group</taxon>
        <taxon>Aneurinibacillus</taxon>
    </lineage>
</organism>
<dbReference type="PROSITE" id="PS51186">
    <property type="entry name" value="GNAT"/>
    <property type="match status" value="1"/>
</dbReference>
<dbReference type="Gene3D" id="3.40.630.30">
    <property type="match status" value="1"/>
</dbReference>
<protein>
    <recommendedName>
        <fullName evidence="1">N-acetyltransferase domain-containing protein</fullName>
    </recommendedName>
</protein>
<accession>A0A511VCW8</accession>
<dbReference type="InterPro" id="IPR000182">
    <property type="entry name" value="GNAT_dom"/>
</dbReference>
<dbReference type="AlphaFoldDB" id="A0A511VCW8"/>
<dbReference type="PIRSF" id="PIRSF021278">
    <property type="entry name" value="AcuA"/>
    <property type="match status" value="1"/>
</dbReference>
<name>A0A511VCW8_9BACL</name>